<proteinExistence type="predicted"/>
<dbReference type="FunFam" id="1.10.10.60:FF:000060">
    <property type="entry name" value="MYB transcription factor"/>
    <property type="match status" value="1"/>
</dbReference>
<organism evidence="9 10">
    <name type="scientific">Zostera marina</name>
    <name type="common">Eelgrass</name>
    <dbReference type="NCBI Taxonomy" id="29655"/>
    <lineage>
        <taxon>Eukaryota</taxon>
        <taxon>Viridiplantae</taxon>
        <taxon>Streptophyta</taxon>
        <taxon>Embryophyta</taxon>
        <taxon>Tracheophyta</taxon>
        <taxon>Spermatophyta</taxon>
        <taxon>Magnoliopsida</taxon>
        <taxon>Liliopsida</taxon>
        <taxon>Zosteraceae</taxon>
        <taxon>Zostera</taxon>
    </lineage>
</organism>
<feature type="domain" description="Myb-like" evidence="7">
    <location>
        <begin position="14"/>
        <end position="60"/>
    </location>
</feature>
<dbReference type="PROSITE" id="PS50090">
    <property type="entry name" value="MYB_LIKE"/>
    <property type="match status" value="2"/>
</dbReference>
<feature type="domain" description="HTH myb-type" evidence="8">
    <location>
        <begin position="9"/>
        <end position="60"/>
    </location>
</feature>
<dbReference type="PROSITE" id="PS51294">
    <property type="entry name" value="HTH_MYB"/>
    <property type="match status" value="2"/>
</dbReference>
<evidence type="ECO:0000256" key="4">
    <source>
        <dbReference type="ARBA" id="ARBA00023125"/>
    </source>
</evidence>
<comment type="caution">
    <text evidence="9">The sequence shown here is derived from an EMBL/GenBank/DDBJ whole genome shotgun (WGS) entry which is preliminary data.</text>
</comment>
<sequence>MEDSGATPARMCPRGHWRPREDEKLRQLVAQYGPQSWNSIAEKLQGRSGKSCRLRWFNQLDPRINKKPFTEEEEEKLLKSHSVHGNRWALIARLFPGRTDNAVKNHWHVITARKQRQRARSFDPRLKFNYGYKPMPKSSSSRLSWAVSSILINRKPLLSPKSTPFRRSFPDKDDTKEVPYIDFLGVGLPST</sequence>
<evidence type="ECO:0000256" key="2">
    <source>
        <dbReference type="ARBA" id="ARBA00022737"/>
    </source>
</evidence>
<keyword evidence="4" id="KW-0238">DNA-binding</keyword>
<dbReference type="Proteomes" id="UP000036987">
    <property type="component" value="Unassembled WGS sequence"/>
</dbReference>
<evidence type="ECO:0000256" key="3">
    <source>
        <dbReference type="ARBA" id="ARBA00023015"/>
    </source>
</evidence>
<dbReference type="PANTHER" id="PTHR45614:SF221">
    <property type="entry name" value="MYB DOMAIN PROTEIN 110"/>
    <property type="match status" value="1"/>
</dbReference>
<feature type="domain" description="Myb-like" evidence="7">
    <location>
        <begin position="61"/>
        <end position="111"/>
    </location>
</feature>
<dbReference type="Pfam" id="PF13921">
    <property type="entry name" value="Myb_DNA-bind_6"/>
    <property type="match status" value="1"/>
</dbReference>
<dbReference type="CDD" id="cd00167">
    <property type="entry name" value="SANT"/>
    <property type="match status" value="1"/>
</dbReference>
<reference evidence="10" key="1">
    <citation type="journal article" date="2016" name="Nature">
        <title>The genome of the seagrass Zostera marina reveals angiosperm adaptation to the sea.</title>
        <authorList>
            <person name="Olsen J.L."/>
            <person name="Rouze P."/>
            <person name="Verhelst B."/>
            <person name="Lin Y.-C."/>
            <person name="Bayer T."/>
            <person name="Collen J."/>
            <person name="Dattolo E."/>
            <person name="De Paoli E."/>
            <person name="Dittami S."/>
            <person name="Maumus F."/>
            <person name="Michel G."/>
            <person name="Kersting A."/>
            <person name="Lauritano C."/>
            <person name="Lohaus R."/>
            <person name="Toepel M."/>
            <person name="Tonon T."/>
            <person name="Vanneste K."/>
            <person name="Amirebrahimi M."/>
            <person name="Brakel J."/>
            <person name="Bostroem C."/>
            <person name="Chovatia M."/>
            <person name="Grimwood J."/>
            <person name="Jenkins J.W."/>
            <person name="Jueterbock A."/>
            <person name="Mraz A."/>
            <person name="Stam W.T."/>
            <person name="Tice H."/>
            <person name="Bornberg-Bauer E."/>
            <person name="Green P.J."/>
            <person name="Pearson G.A."/>
            <person name="Procaccini G."/>
            <person name="Duarte C.M."/>
            <person name="Schmutz J."/>
            <person name="Reusch T.B.H."/>
            <person name="Van de Peer Y."/>
        </authorList>
    </citation>
    <scope>NUCLEOTIDE SEQUENCE [LARGE SCALE GENOMIC DNA]</scope>
    <source>
        <strain evidence="10">cv. Finnish</strain>
    </source>
</reference>
<dbReference type="PANTHER" id="PTHR45614">
    <property type="entry name" value="MYB PROTEIN-RELATED"/>
    <property type="match status" value="1"/>
</dbReference>
<evidence type="ECO:0000259" key="7">
    <source>
        <dbReference type="PROSITE" id="PS50090"/>
    </source>
</evidence>
<evidence type="ECO:0000256" key="6">
    <source>
        <dbReference type="ARBA" id="ARBA00023242"/>
    </source>
</evidence>
<dbReference type="OrthoDB" id="2143914at2759"/>
<gene>
    <name evidence="9" type="ORF">ZOSMA_161G00580</name>
</gene>
<name>A0A0K9PWN4_ZOSMR</name>
<evidence type="ECO:0008006" key="11">
    <source>
        <dbReference type="Google" id="ProtNLM"/>
    </source>
</evidence>
<comment type="subcellular location">
    <subcellularLocation>
        <location evidence="1">Nucleus</location>
    </subcellularLocation>
</comment>
<dbReference type="AlphaFoldDB" id="A0A0K9PWN4"/>
<dbReference type="InterPro" id="IPR009057">
    <property type="entry name" value="Homeodomain-like_sf"/>
</dbReference>
<evidence type="ECO:0000313" key="9">
    <source>
        <dbReference type="EMBL" id="KMZ72605.1"/>
    </source>
</evidence>
<dbReference type="SUPFAM" id="SSF46689">
    <property type="entry name" value="Homeodomain-like"/>
    <property type="match status" value="1"/>
</dbReference>
<keyword evidence="10" id="KW-1185">Reference proteome</keyword>
<accession>A0A0K9PWN4</accession>
<dbReference type="Gene3D" id="1.10.10.60">
    <property type="entry name" value="Homeodomain-like"/>
    <property type="match status" value="2"/>
</dbReference>
<evidence type="ECO:0000256" key="5">
    <source>
        <dbReference type="ARBA" id="ARBA00023163"/>
    </source>
</evidence>
<dbReference type="EMBL" id="LFYR01000624">
    <property type="protein sequence ID" value="KMZ72605.1"/>
    <property type="molecule type" value="Genomic_DNA"/>
</dbReference>
<dbReference type="InterPro" id="IPR050560">
    <property type="entry name" value="MYB_TF"/>
</dbReference>
<keyword evidence="6" id="KW-0539">Nucleus</keyword>
<dbReference type="GO" id="GO:0000978">
    <property type="term" value="F:RNA polymerase II cis-regulatory region sequence-specific DNA binding"/>
    <property type="evidence" value="ECO:0000318"/>
    <property type="project" value="GO_Central"/>
</dbReference>
<evidence type="ECO:0000259" key="8">
    <source>
        <dbReference type="PROSITE" id="PS51294"/>
    </source>
</evidence>
<dbReference type="OMA" id="FYACATH"/>
<keyword evidence="3" id="KW-0805">Transcription regulation</keyword>
<evidence type="ECO:0000313" key="10">
    <source>
        <dbReference type="Proteomes" id="UP000036987"/>
    </source>
</evidence>
<dbReference type="GO" id="GO:0005634">
    <property type="term" value="C:nucleus"/>
    <property type="evidence" value="ECO:0000318"/>
    <property type="project" value="GO_Central"/>
</dbReference>
<keyword evidence="5" id="KW-0804">Transcription</keyword>
<dbReference type="GO" id="GO:0006355">
    <property type="term" value="P:regulation of DNA-templated transcription"/>
    <property type="evidence" value="ECO:0000318"/>
    <property type="project" value="GO_Central"/>
</dbReference>
<dbReference type="GO" id="GO:0000981">
    <property type="term" value="F:DNA-binding transcription factor activity, RNA polymerase II-specific"/>
    <property type="evidence" value="ECO:0000318"/>
    <property type="project" value="GO_Central"/>
</dbReference>
<keyword evidence="2" id="KW-0677">Repeat</keyword>
<dbReference type="SMART" id="SM00717">
    <property type="entry name" value="SANT"/>
    <property type="match status" value="2"/>
</dbReference>
<dbReference type="InterPro" id="IPR017930">
    <property type="entry name" value="Myb_dom"/>
</dbReference>
<feature type="domain" description="HTH myb-type" evidence="8">
    <location>
        <begin position="61"/>
        <end position="115"/>
    </location>
</feature>
<dbReference type="InterPro" id="IPR001005">
    <property type="entry name" value="SANT/Myb"/>
</dbReference>
<evidence type="ECO:0000256" key="1">
    <source>
        <dbReference type="ARBA" id="ARBA00004123"/>
    </source>
</evidence>
<protein>
    <recommendedName>
        <fullName evidence="11">Myb domain protein 52</fullName>
    </recommendedName>
</protein>